<dbReference type="AlphaFoldDB" id="A0A0A9B547"/>
<proteinExistence type="predicted"/>
<organism evidence="1">
    <name type="scientific">Arundo donax</name>
    <name type="common">Giant reed</name>
    <name type="synonym">Donax arundinaceus</name>
    <dbReference type="NCBI Taxonomy" id="35708"/>
    <lineage>
        <taxon>Eukaryota</taxon>
        <taxon>Viridiplantae</taxon>
        <taxon>Streptophyta</taxon>
        <taxon>Embryophyta</taxon>
        <taxon>Tracheophyta</taxon>
        <taxon>Spermatophyta</taxon>
        <taxon>Magnoliopsida</taxon>
        <taxon>Liliopsida</taxon>
        <taxon>Poales</taxon>
        <taxon>Poaceae</taxon>
        <taxon>PACMAD clade</taxon>
        <taxon>Arundinoideae</taxon>
        <taxon>Arundineae</taxon>
        <taxon>Arundo</taxon>
    </lineage>
</organism>
<evidence type="ECO:0000313" key="1">
    <source>
        <dbReference type="EMBL" id="JAD58491.1"/>
    </source>
</evidence>
<accession>A0A0A9B547</accession>
<protein>
    <submittedName>
        <fullName evidence="1">Uncharacterized protein</fullName>
    </submittedName>
</protein>
<reference evidence="1" key="1">
    <citation type="submission" date="2014-09" db="EMBL/GenBank/DDBJ databases">
        <authorList>
            <person name="Magalhaes I.L.F."/>
            <person name="Oliveira U."/>
            <person name="Santos F.R."/>
            <person name="Vidigal T.H.D.A."/>
            <person name="Brescovit A.D."/>
            <person name="Santos A.J."/>
        </authorList>
    </citation>
    <scope>NUCLEOTIDE SEQUENCE</scope>
    <source>
        <tissue evidence="1">Shoot tissue taken approximately 20 cm above the soil surface</tissue>
    </source>
</reference>
<reference evidence="1" key="2">
    <citation type="journal article" date="2015" name="Data Brief">
        <title>Shoot transcriptome of the giant reed, Arundo donax.</title>
        <authorList>
            <person name="Barrero R.A."/>
            <person name="Guerrero F.D."/>
            <person name="Moolhuijzen P."/>
            <person name="Goolsby J.A."/>
            <person name="Tidwell J."/>
            <person name="Bellgard S.E."/>
            <person name="Bellgard M.I."/>
        </authorList>
    </citation>
    <scope>NUCLEOTIDE SEQUENCE</scope>
    <source>
        <tissue evidence="1">Shoot tissue taken approximately 20 cm above the soil surface</tissue>
    </source>
</reference>
<sequence>MWRREGRHAAQGRGVRQPA</sequence>
<name>A0A0A9B547_ARUDO</name>
<dbReference type="EMBL" id="GBRH01239404">
    <property type="protein sequence ID" value="JAD58491.1"/>
    <property type="molecule type" value="Transcribed_RNA"/>
</dbReference>